<evidence type="ECO:0000313" key="2">
    <source>
        <dbReference type="Proteomes" id="UP000778523"/>
    </source>
</evidence>
<comment type="caution">
    <text evidence="1">The sequence shown here is derived from an EMBL/GenBank/DDBJ whole genome shotgun (WGS) entry which is preliminary data.</text>
</comment>
<dbReference type="RefSeq" id="WP_101940903.1">
    <property type="nucleotide sequence ID" value="NZ_JABCSC020000003.1"/>
</dbReference>
<reference evidence="1 2" key="1">
    <citation type="submission" date="2020-06" db="EMBL/GenBank/DDBJ databases">
        <title>Draft genome of Uliginosibacterium sp. IMCC34675.</title>
        <authorList>
            <person name="Song J."/>
        </authorList>
    </citation>
    <scope>NUCLEOTIDE SEQUENCE [LARGE SCALE GENOMIC DNA]</scope>
    <source>
        <strain evidence="1 2">IMCC34675</strain>
    </source>
</reference>
<evidence type="ECO:0000313" key="1">
    <source>
        <dbReference type="EMBL" id="NSL56101.1"/>
    </source>
</evidence>
<dbReference type="EMBL" id="JABCSC020000003">
    <property type="protein sequence ID" value="NSL56101.1"/>
    <property type="molecule type" value="Genomic_DNA"/>
</dbReference>
<keyword evidence="2" id="KW-1185">Reference proteome</keyword>
<gene>
    <name evidence="1" type="ORF">HJ583_013765</name>
</gene>
<dbReference type="Proteomes" id="UP000778523">
    <property type="component" value="Unassembled WGS sequence"/>
</dbReference>
<sequence>MAAIASAPLPVLKHETFHSDNDREHDGLEAELAPDFDRGRILEDLIVGEHGRAEEEGMKLLLKGGMI</sequence>
<protein>
    <submittedName>
        <fullName evidence="1">Uncharacterized protein</fullName>
    </submittedName>
</protein>
<name>A0ABX2IH22_9RHOO</name>
<accession>A0ABX2IH22</accession>
<proteinExistence type="predicted"/>
<organism evidence="1 2">
    <name type="scientific">Uliginosibacterium aquaticum</name>
    <dbReference type="NCBI Taxonomy" id="2731212"/>
    <lineage>
        <taxon>Bacteria</taxon>
        <taxon>Pseudomonadati</taxon>
        <taxon>Pseudomonadota</taxon>
        <taxon>Betaproteobacteria</taxon>
        <taxon>Rhodocyclales</taxon>
        <taxon>Zoogloeaceae</taxon>
        <taxon>Uliginosibacterium</taxon>
    </lineage>
</organism>